<feature type="transmembrane region" description="Helical" evidence="1">
    <location>
        <begin position="179"/>
        <end position="200"/>
    </location>
</feature>
<feature type="transmembrane region" description="Helical" evidence="1">
    <location>
        <begin position="152"/>
        <end position="172"/>
    </location>
</feature>
<evidence type="ECO:0000256" key="1">
    <source>
        <dbReference type="SAM" id="Phobius"/>
    </source>
</evidence>
<proteinExistence type="predicted"/>
<reference evidence="2" key="2">
    <citation type="submission" date="2023-06" db="EMBL/GenBank/DDBJ databases">
        <authorList>
            <consortium name="Lawrence Berkeley National Laboratory"/>
            <person name="Haridas S."/>
            <person name="Hensen N."/>
            <person name="Bonometti L."/>
            <person name="Westerberg I."/>
            <person name="Brannstrom I.O."/>
            <person name="Guillou S."/>
            <person name="Cros-Aarteil S."/>
            <person name="Calhoun S."/>
            <person name="Kuo A."/>
            <person name="Mondo S."/>
            <person name="Pangilinan J."/>
            <person name="Riley R."/>
            <person name="LaButti K."/>
            <person name="Andreopoulos B."/>
            <person name="Lipzen A."/>
            <person name="Chen C."/>
            <person name="Yanf M."/>
            <person name="Daum C."/>
            <person name="Ng V."/>
            <person name="Clum A."/>
            <person name="Steindorff A."/>
            <person name="Ohm R."/>
            <person name="Martin F."/>
            <person name="Silar P."/>
            <person name="Natvig D."/>
            <person name="Lalanne C."/>
            <person name="Gautier V."/>
            <person name="Ament-velasquez S.L."/>
            <person name="Kruys A."/>
            <person name="Hutchinson M.I."/>
            <person name="Powell A.J."/>
            <person name="Barry K."/>
            <person name="Miller A.N."/>
            <person name="Grigoriev I.V."/>
            <person name="Debuchy R."/>
            <person name="Gladieux P."/>
            <person name="Thoren M.H."/>
            <person name="Johannesson H."/>
        </authorList>
    </citation>
    <scope>NUCLEOTIDE SEQUENCE</scope>
    <source>
        <strain evidence="2">CBS 232.78</strain>
    </source>
</reference>
<dbReference type="Proteomes" id="UP001285441">
    <property type="component" value="Unassembled WGS sequence"/>
</dbReference>
<dbReference type="EMBL" id="JAULSW010000001">
    <property type="protein sequence ID" value="KAK3393262.1"/>
    <property type="molecule type" value="Genomic_DNA"/>
</dbReference>
<dbReference type="AlphaFoldDB" id="A0AAE0U717"/>
<evidence type="ECO:0000313" key="3">
    <source>
        <dbReference type="Proteomes" id="UP001285441"/>
    </source>
</evidence>
<comment type="caution">
    <text evidence="2">The sequence shown here is derived from an EMBL/GenBank/DDBJ whole genome shotgun (WGS) entry which is preliminary data.</text>
</comment>
<accession>A0AAE0U717</accession>
<keyword evidence="1" id="KW-1133">Transmembrane helix</keyword>
<keyword evidence="1" id="KW-0472">Membrane</keyword>
<organism evidence="2 3">
    <name type="scientific">Podospora didyma</name>
    <dbReference type="NCBI Taxonomy" id="330526"/>
    <lineage>
        <taxon>Eukaryota</taxon>
        <taxon>Fungi</taxon>
        <taxon>Dikarya</taxon>
        <taxon>Ascomycota</taxon>
        <taxon>Pezizomycotina</taxon>
        <taxon>Sordariomycetes</taxon>
        <taxon>Sordariomycetidae</taxon>
        <taxon>Sordariales</taxon>
        <taxon>Podosporaceae</taxon>
        <taxon>Podospora</taxon>
    </lineage>
</organism>
<feature type="transmembrane region" description="Helical" evidence="1">
    <location>
        <begin position="259"/>
        <end position="281"/>
    </location>
</feature>
<sequence length="293" mass="32875">MAERKIDWKISVLPAIAIFGAGVSVGRFVPAAQPPESLAQKLTHLCSNNEYIQPSTICQTVFATKFEDEDWTEVALVGLPQESLDAEFIDFISAVVSPNNDGLQGEAACRVVPTIRPETCAVLPALPERTRQTIQIQHDASKSSLDQRKQSWLYRTVAFLTTASTWVWRFVVFASAGTAVGAVLGARYFFWPWVCFPWIWFFKDASATYVLCWFGLTTFVAYDMDFMRYKVSRTLIFAGLIAVSLMTSVWFLVKGNREVAFSLFCFFAVAVPLDLVFDWIVTHVGMAAKNLME</sequence>
<feature type="transmembrane region" description="Helical" evidence="1">
    <location>
        <begin position="206"/>
        <end position="222"/>
    </location>
</feature>
<name>A0AAE0U717_9PEZI</name>
<reference evidence="2" key="1">
    <citation type="journal article" date="2023" name="Mol. Phylogenet. Evol.">
        <title>Genome-scale phylogeny and comparative genomics of the fungal order Sordariales.</title>
        <authorList>
            <person name="Hensen N."/>
            <person name="Bonometti L."/>
            <person name="Westerberg I."/>
            <person name="Brannstrom I.O."/>
            <person name="Guillou S."/>
            <person name="Cros-Aarteil S."/>
            <person name="Calhoun S."/>
            <person name="Haridas S."/>
            <person name="Kuo A."/>
            <person name="Mondo S."/>
            <person name="Pangilinan J."/>
            <person name="Riley R."/>
            <person name="LaButti K."/>
            <person name="Andreopoulos B."/>
            <person name="Lipzen A."/>
            <person name="Chen C."/>
            <person name="Yan M."/>
            <person name="Daum C."/>
            <person name="Ng V."/>
            <person name="Clum A."/>
            <person name="Steindorff A."/>
            <person name="Ohm R.A."/>
            <person name="Martin F."/>
            <person name="Silar P."/>
            <person name="Natvig D.O."/>
            <person name="Lalanne C."/>
            <person name="Gautier V."/>
            <person name="Ament-Velasquez S.L."/>
            <person name="Kruys A."/>
            <person name="Hutchinson M.I."/>
            <person name="Powell A.J."/>
            <person name="Barry K."/>
            <person name="Miller A.N."/>
            <person name="Grigoriev I.V."/>
            <person name="Debuchy R."/>
            <person name="Gladieux P."/>
            <person name="Hiltunen Thoren M."/>
            <person name="Johannesson H."/>
        </authorList>
    </citation>
    <scope>NUCLEOTIDE SEQUENCE</scope>
    <source>
        <strain evidence="2">CBS 232.78</strain>
    </source>
</reference>
<protein>
    <submittedName>
        <fullName evidence="2">Uncharacterized protein</fullName>
    </submittedName>
</protein>
<feature type="transmembrane region" description="Helical" evidence="1">
    <location>
        <begin position="234"/>
        <end position="253"/>
    </location>
</feature>
<gene>
    <name evidence="2" type="ORF">B0H63DRAFT_14837</name>
</gene>
<evidence type="ECO:0000313" key="2">
    <source>
        <dbReference type="EMBL" id="KAK3393262.1"/>
    </source>
</evidence>
<keyword evidence="1" id="KW-0812">Transmembrane</keyword>
<keyword evidence="3" id="KW-1185">Reference proteome</keyword>